<reference evidence="1 2" key="1">
    <citation type="journal article" date="2021" name="Elife">
        <title>Chloroplast acquisition without the gene transfer in kleptoplastic sea slugs, Plakobranchus ocellatus.</title>
        <authorList>
            <person name="Maeda T."/>
            <person name="Takahashi S."/>
            <person name="Yoshida T."/>
            <person name="Shimamura S."/>
            <person name="Takaki Y."/>
            <person name="Nagai Y."/>
            <person name="Toyoda A."/>
            <person name="Suzuki Y."/>
            <person name="Arimoto A."/>
            <person name="Ishii H."/>
            <person name="Satoh N."/>
            <person name="Nishiyama T."/>
            <person name="Hasebe M."/>
            <person name="Maruyama T."/>
            <person name="Minagawa J."/>
            <person name="Obokata J."/>
            <person name="Shigenobu S."/>
        </authorList>
    </citation>
    <scope>NUCLEOTIDE SEQUENCE [LARGE SCALE GENOMIC DNA]</scope>
</reference>
<dbReference type="Proteomes" id="UP000762676">
    <property type="component" value="Unassembled WGS sequence"/>
</dbReference>
<dbReference type="GO" id="GO:0031012">
    <property type="term" value="C:extracellular matrix"/>
    <property type="evidence" value="ECO:0007669"/>
    <property type="project" value="TreeGrafter"/>
</dbReference>
<dbReference type="PANTHER" id="PTHR33395:SF22">
    <property type="entry name" value="REVERSE TRANSCRIPTASE DOMAIN-CONTAINING PROTEIN"/>
    <property type="match status" value="1"/>
</dbReference>
<dbReference type="AlphaFoldDB" id="A0AAV4I7R5"/>
<accession>A0AAV4I7R5</accession>
<evidence type="ECO:0000313" key="1">
    <source>
        <dbReference type="EMBL" id="GFS05581.1"/>
    </source>
</evidence>
<keyword evidence="2" id="KW-1185">Reference proteome</keyword>
<gene>
    <name evidence="1" type="ORF">ElyMa_002941900</name>
</gene>
<comment type="caution">
    <text evidence="1">The sequence shown here is derived from an EMBL/GenBank/DDBJ whole genome shotgun (WGS) entry which is preliminary data.</text>
</comment>
<name>A0AAV4I7R5_9GAST</name>
<organism evidence="1 2">
    <name type="scientific">Elysia marginata</name>
    <dbReference type="NCBI Taxonomy" id="1093978"/>
    <lineage>
        <taxon>Eukaryota</taxon>
        <taxon>Metazoa</taxon>
        <taxon>Spiralia</taxon>
        <taxon>Lophotrochozoa</taxon>
        <taxon>Mollusca</taxon>
        <taxon>Gastropoda</taxon>
        <taxon>Heterobranchia</taxon>
        <taxon>Euthyneura</taxon>
        <taxon>Panpulmonata</taxon>
        <taxon>Sacoglossa</taxon>
        <taxon>Placobranchoidea</taxon>
        <taxon>Plakobranchidae</taxon>
        <taxon>Elysia</taxon>
    </lineage>
</organism>
<dbReference type="GO" id="GO:0061343">
    <property type="term" value="P:cell adhesion involved in heart morphogenesis"/>
    <property type="evidence" value="ECO:0007669"/>
    <property type="project" value="TreeGrafter"/>
</dbReference>
<dbReference type="PANTHER" id="PTHR33395">
    <property type="entry name" value="TRANSCRIPTASE, PUTATIVE-RELATED-RELATED"/>
    <property type="match status" value="1"/>
</dbReference>
<proteinExistence type="predicted"/>
<dbReference type="GO" id="GO:0007508">
    <property type="term" value="P:larval heart development"/>
    <property type="evidence" value="ECO:0007669"/>
    <property type="project" value="TreeGrafter"/>
</dbReference>
<dbReference type="EMBL" id="BMAT01006076">
    <property type="protein sequence ID" value="GFS05581.1"/>
    <property type="molecule type" value="Genomic_DNA"/>
</dbReference>
<sequence length="152" mass="17485">MKKLKLRKSPSSDRLHNEMLLHLGLEGKIVLLKLINKTWDTSITPSVWKTAIVTHILKKGKPAEDIKSYRPIHRTSCLRKLTIDPTDDLKLTRSLTPTKLDLKKQGNMWKTSCFLLARRPLMDSRRKRTQQQCLLISNKPITGFGERVSSGR</sequence>
<evidence type="ECO:0000313" key="2">
    <source>
        <dbReference type="Proteomes" id="UP000762676"/>
    </source>
</evidence>
<protein>
    <submittedName>
        <fullName evidence="1">RNA directed DNA polymerase from mobile element</fullName>
    </submittedName>
</protein>